<dbReference type="PROSITE" id="PS50110">
    <property type="entry name" value="RESPONSE_REGULATORY"/>
    <property type="match status" value="1"/>
</dbReference>
<protein>
    <recommendedName>
        <fullName evidence="1">Phosphate regulon transcriptional regulatory protein PhoB</fullName>
    </recommendedName>
</protein>
<dbReference type="AlphaFoldDB" id="A0A3P3VJH6"/>
<comment type="caution">
    <text evidence="12">The sequence shown here is derived from an EMBL/GenBank/DDBJ whole genome shotgun (WGS) entry which is preliminary data.</text>
</comment>
<dbReference type="SMART" id="SM00862">
    <property type="entry name" value="Trans_reg_C"/>
    <property type="match status" value="1"/>
</dbReference>
<evidence type="ECO:0000256" key="1">
    <source>
        <dbReference type="ARBA" id="ARBA00013332"/>
    </source>
</evidence>
<feature type="domain" description="Response regulatory" evidence="10">
    <location>
        <begin position="4"/>
        <end position="118"/>
    </location>
</feature>
<evidence type="ECO:0000256" key="5">
    <source>
        <dbReference type="ARBA" id="ARBA00023125"/>
    </source>
</evidence>
<dbReference type="Pfam" id="PF00486">
    <property type="entry name" value="Trans_reg_C"/>
    <property type="match status" value="1"/>
</dbReference>
<dbReference type="PANTHER" id="PTHR48111">
    <property type="entry name" value="REGULATOR OF RPOS"/>
    <property type="match status" value="1"/>
</dbReference>
<dbReference type="Gene3D" id="1.10.10.10">
    <property type="entry name" value="Winged helix-like DNA-binding domain superfamily/Winged helix DNA-binding domain"/>
    <property type="match status" value="1"/>
</dbReference>
<evidence type="ECO:0000256" key="2">
    <source>
        <dbReference type="ARBA" id="ARBA00022553"/>
    </source>
</evidence>
<dbReference type="GO" id="GO:0032993">
    <property type="term" value="C:protein-DNA complex"/>
    <property type="evidence" value="ECO:0007669"/>
    <property type="project" value="TreeGrafter"/>
</dbReference>
<dbReference type="GO" id="GO:0000156">
    <property type="term" value="F:phosphorelay response regulator activity"/>
    <property type="evidence" value="ECO:0007669"/>
    <property type="project" value="TreeGrafter"/>
</dbReference>
<comment type="function">
    <text evidence="7">This protein is a positive regulator for the phosphate regulon. Transcription of this operon is positively regulated by PhoB and PhoR when phosphate is limited.</text>
</comment>
<dbReference type="InterPro" id="IPR036388">
    <property type="entry name" value="WH-like_DNA-bd_sf"/>
</dbReference>
<organism evidence="12 13">
    <name type="scientific">Aestuariirhabdus litorea</name>
    <dbReference type="NCBI Taxonomy" id="2528527"/>
    <lineage>
        <taxon>Bacteria</taxon>
        <taxon>Pseudomonadati</taxon>
        <taxon>Pseudomonadota</taxon>
        <taxon>Gammaproteobacteria</taxon>
        <taxon>Oceanospirillales</taxon>
        <taxon>Aestuariirhabdaceae</taxon>
        <taxon>Aestuariirhabdus</taxon>
    </lineage>
</organism>
<dbReference type="PANTHER" id="PTHR48111:SF4">
    <property type="entry name" value="DNA-BINDING DUAL TRANSCRIPTIONAL REGULATOR OMPR"/>
    <property type="match status" value="1"/>
</dbReference>
<keyword evidence="6" id="KW-0804">Transcription</keyword>
<dbReference type="CDD" id="cd00383">
    <property type="entry name" value="trans_reg_C"/>
    <property type="match status" value="1"/>
</dbReference>
<evidence type="ECO:0000256" key="8">
    <source>
        <dbReference type="PROSITE-ProRule" id="PRU00169"/>
    </source>
</evidence>
<evidence type="ECO:0000256" key="4">
    <source>
        <dbReference type="ARBA" id="ARBA00023015"/>
    </source>
</evidence>
<evidence type="ECO:0000313" key="13">
    <source>
        <dbReference type="Proteomes" id="UP000280792"/>
    </source>
</evidence>
<keyword evidence="13" id="KW-1185">Reference proteome</keyword>
<feature type="modified residue" description="4-aspartylphosphate" evidence="8">
    <location>
        <position position="53"/>
    </location>
</feature>
<keyword evidence="4" id="KW-0805">Transcription regulation</keyword>
<dbReference type="GO" id="GO:0000976">
    <property type="term" value="F:transcription cis-regulatory region binding"/>
    <property type="evidence" value="ECO:0007669"/>
    <property type="project" value="TreeGrafter"/>
</dbReference>
<dbReference type="InterPro" id="IPR001867">
    <property type="entry name" value="OmpR/PhoB-type_DNA-bd"/>
</dbReference>
<dbReference type="Pfam" id="PF00072">
    <property type="entry name" value="Response_reg"/>
    <property type="match status" value="1"/>
</dbReference>
<dbReference type="PROSITE" id="PS51755">
    <property type="entry name" value="OMPR_PHOB"/>
    <property type="match status" value="1"/>
</dbReference>
<keyword evidence="3" id="KW-0902">Two-component regulatory system</keyword>
<dbReference type="GO" id="GO:0006355">
    <property type="term" value="P:regulation of DNA-templated transcription"/>
    <property type="evidence" value="ECO:0007669"/>
    <property type="project" value="InterPro"/>
</dbReference>
<dbReference type="SUPFAM" id="SSF52172">
    <property type="entry name" value="CheY-like"/>
    <property type="match status" value="1"/>
</dbReference>
<evidence type="ECO:0000259" key="11">
    <source>
        <dbReference type="PROSITE" id="PS51755"/>
    </source>
</evidence>
<dbReference type="GO" id="GO:0005829">
    <property type="term" value="C:cytosol"/>
    <property type="evidence" value="ECO:0007669"/>
    <property type="project" value="TreeGrafter"/>
</dbReference>
<dbReference type="Gene3D" id="3.40.50.2300">
    <property type="match status" value="1"/>
</dbReference>
<dbReference type="InterPro" id="IPR039420">
    <property type="entry name" value="WalR-like"/>
</dbReference>
<evidence type="ECO:0000256" key="9">
    <source>
        <dbReference type="PROSITE-ProRule" id="PRU01091"/>
    </source>
</evidence>
<feature type="domain" description="OmpR/PhoB-type" evidence="11">
    <location>
        <begin position="132"/>
        <end position="231"/>
    </location>
</feature>
<dbReference type="InterPro" id="IPR001789">
    <property type="entry name" value="Sig_transdc_resp-reg_receiver"/>
</dbReference>
<feature type="DNA-binding region" description="OmpR/PhoB-type" evidence="9">
    <location>
        <begin position="132"/>
        <end position="231"/>
    </location>
</feature>
<sequence length="237" mass="26546">MTKRILVIEDDPDINKLVAMNLADANHEVDSCADGTEGLERALAGDYDLLVLDLMLPGIDGLELCRRLRSARRTLPILMLTARDSEADRVVGLEMGADDYLTKPFSVRELQARVKALLRRVEMLSQRDDAEVQPIKIGQLSIDPLRRRVEMAGQEVELTATEFDLLLYLASQPGTVFSRTELLDGVWGYQHSGYEHTVNSHINRLRNKLESTPSEPRYVLTVWGVGYKLCDAPGPPC</sequence>
<evidence type="ECO:0000313" key="12">
    <source>
        <dbReference type="EMBL" id="RRJ82875.1"/>
    </source>
</evidence>
<dbReference type="RefSeq" id="WP_125017021.1">
    <property type="nucleotide sequence ID" value="NZ_QWEZ01000002.1"/>
</dbReference>
<dbReference type="Gene3D" id="6.10.250.690">
    <property type="match status" value="1"/>
</dbReference>
<evidence type="ECO:0000259" key="10">
    <source>
        <dbReference type="PROSITE" id="PS50110"/>
    </source>
</evidence>
<evidence type="ECO:0000256" key="7">
    <source>
        <dbReference type="ARBA" id="ARBA00024735"/>
    </source>
</evidence>
<dbReference type="InterPro" id="IPR016032">
    <property type="entry name" value="Sig_transdc_resp-reg_C-effctor"/>
</dbReference>
<dbReference type="EMBL" id="QWEZ01000002">
    <property type="protein sequence ID" value="RRJ82875.1"/>
    <property type="molecule type" value="Genomic_DNA"/>
</dbReference>
<dbReference type="SUPFAM" id="SSF46894">
    <property type="entry name" value="C-terminal effector domain of the bipartite response regulators"/>
    <property type="match status" value="1"/>
</dbReference>
<name>A0A3P3VJH6_9GAMM</name>
<evidence type="ECO:0000256" key="3">
    <source>
        <dbReference type="ARBA" id="ARBA00023012"/>
    </source>
</evidence>
<dbReference type="Proteomes" id="UP000280792">
    <property type="component" value="Unassembled WGS sequence"/>
</dbReference>
<dbReference type="FunFam" id="1.10.10.10:FF:000018">
    <property type="entry name" value="DNA-binding response regulator ResD"/>
    <property type="match status" value="1"/>
</dbReference>
<dbReference type="SMART" id="SM00448">
    <property type="entry name" value="REC"/>
    <property type="match status" value="1"/>
</dbReference>
<keyword evidence="2 8" id="KW-0597">Phosphoprotein</keyword>
<accession>A0A3P3VJH6</accession>
<proteinExistence type="predicted"/>
<dbReference type="FunFam" id="3.40.50.2300:FF:000001">
    <property type="entry name" value="DNA-binding response regulator PhoB"/>
    <property type="match status" value="1"/>
</dbReference>
<gene>
    <name evidence="12" type="ORF">D0544_13580</name>
</gene>
<evidence type="ECO:0000256" key="6">
    <source>
        <dbReference type="ARBA" id="ARBA00023163"/>
    </source>
</evidence>
<keyword evidence="5 9" id="KW-0238">DNA-binding</keyword>
<dbReference type="InterPro" id="IPR011006">
    <property type="entry name" value="CheY-like_superfamily"/>
</dbReference>
<reference evidence="12 13" key="2">
    <citation type="submission" date="2018-12" db="EMBL/GenBank/DDBJ databases">
        <title>Simiduia agarivorans gen. nov., sp. nov., a marine, agarolytic bacterium isolated from shallow coastal water from Keelung, Taiwan.</title>
        <authorList>
            <person name="Shieh W.Y."/>
        </authorList>
    </citation>
    <scope>NUCLEOTIDE SEQUENCE [LARGE SCALE GENOMIC DNA]</scope>
    <source>
        <strain evidence="12 13">GTF-13</strain>
    </source>
</reference>
<reference evidence="12 13" key="1">
    <citation type="submission" date="2018-08" db="EMBL/GenBank/DDBJ databases">
        <authorList>
            <person name="Khan S.A."/>
        </authorList>
    </citation>
    <scope>NUCLEOTIDE SEQUENCE [LARGE SCALE GENOMIC DNA]</scope>
    <source>
        <strain evidence="12 13">GTF-13</strain>
    </source>
</reference>